<dbReference type="PANTHER" id="PTHR37464:SF1">
    <property type="entry name" value="BLL2463 PROTEIN"/>
    <property type="match status" value="1"/>
</dbReference>
<dbReference type="InterPro" id="IPR025297">
    <property type="entry name" value="DUF4159"/>
</dbReference>
<dbReference type="AlphaFoldDB" id="A0A839UYU6"/>
<dbReference type="RefSeq" id="WP_183275426.1">
    <property type="nucleotide sequence ID" value="NZ_JACHXV010000014.1"/>
</dbReference>
<dbReference type="Gene3D" id="3.40.50.880">
    <property type="match status" value="1"/>
</dbReference>
<name>A0A839UYU6_9PROT</name>
<keyword evidence="4" id="KW-1185">Reference proteome</keyword>
<dbReference type="Pfam" id="PF13709">
    <property type="entry name" value="DUF4159"/>
    <property type="match status" value="1"/>
</dbReference>
<dbReference type="InterPro" id="IPR011933">
    <property type="entry name" value="Double_TM_dom"/>
</dbReference>
<evidence type="ECO:0000313" key="4">
    <source>
        <dbReference type="Proteomes" id="UP000557688"/>
    </source>
</evidence>
<evidence type="ECO:0000313" key="3">
    <source>
        <dbReference type="EMBL" id="MBB3174966.1"/>
    </source>
</evidence>
<protein>
    <recommendedName>
        <fullName evidence="5">DUF4159 domain-containing protein</fullName>
    </recommendedName>
</protein>
<dbReference type="CDD" id="cd03143">
    <property type="entry name" value="A4_beta-galactosidase_middle_domain"/>
    <property type="match status" value="1"/>
</dbReference>
<accession>A0A839UYU6</accession>
<evidence type="ECO:0000259" key="1">
    <source>
        <dbReference type="Pfam" id="PF07584"/>
    </source>
</evidence>
<dbReference type="Gene3D" id="3.40.50.12140">
    <property type="entry name" value="Domain of unknown function DUF4159"/>
    <property type="match status" value="1"/>
</dbReference>
<comment type="caution">
    <text evidence="3">The sequence shown here is derived from an EMBL/GenBank/DDBJ whole genome shotgun (WGS) entry which is preliminary data.</text>
</comment>
<dbReference type="InterPro" id="IPR024163">
    <property type="entry name" value="Aerotolerance_reg_N"/>
</dbReference>
<reference evidence="3 4" key="1">
    <citation type="submission" date="2020-08" db="EMBL/GenBank/DDBJ databases">
        <title>Genomic Encyclopedia of Type Strains, Phase III (KMG-III): the genomes of soil and plant-associated and newly described type strains.</title>
        <authorList>
            <person name="Whitman W."/>
        </authorList>
    </citation>
    <scope>NUCLEOTIDE SEQUENCE [LARGE SCALE GENOMIC DNA]</scope>
    <source>
        <strain evidence="3 4">CECT 8088</strain>
    </source>
</reference>
<feature type="domain" description="DUF4159" evidence="2">
    <location>
        <begin position="683"/>
        <end position="882"/>
    </location>
</feature>
<dbReference type="InterPro" id="IPR029062">
    <property type="entry name" value="Class_I_gatase-like"/>
</dbReference>
<gene>
    <name evidence="3" type="ORF">FHR90_002813</name>
</gene>
<dbReference type="NCBIfam" id="TIGR02226">
    <property type="entry name" value="two_anch"/>
    <property type="match status" value="1"/>
</dbReference>
<evidence type="ECO:0000259" key="2">
    <source>
        <dbReference type="Pfam" id="PF13709"/>
    </source>
</evidence>
<evidence type="ECO:0008006" key="5">
    <source>
        <dbReference type="Google" id="ProtNLM"/>
    </source>
</evidence>
<organism evidence="3 4">
    <name type="scientific">Endobacter medicaginis</name>
    <dbReference type="NCBI Taxonomy" id="1181271"/>
    <lineage>
        <taxon>Bacteria</taxon>
        <taxon>Pseudomonadati</taxon>
        <taxon>Pseudomonadota</taxon>
        <taxon>Alphaproteobacteria</taxon>
        <taxon>Acetobacterales</taxon>
        <taxon>Acetobacteraceae</taxon>
        <taxon>Endobacter</taxon>
    </lineage>
</organism>
<dbReference type="Pfam" id="PF07584">
    <property type="entry name" value="BatA"/>
    <property type="match status" value="1"/>
</dbReference>
<feature type="domain" description="Aerotolerance regulator N-terminal" evidence="1">
    <location>
        <begin position="1"/>
        <end position="75"/>
    </location>
</feature>
<dbReference type="SUPFAM" id="SSF52317">
    <property type="entry name" value="Class I glutamine amidotransferase-like"/>
    <property type="match status" value="1"/>
</dbReference>
<dbReference type="Proteomes" id="UP000557688">
    <property type="component" value="Unassembled WGS sequence"/>
</dbReference>
<dbReference type="PANTHER" id="PTHR37464">
    <property type="entry name" value="BLL2463 PROTEIN"/>
    <property type="match status" value="1"/>
</dbReference>
<sequence>MSWTSPWLLAALAALPLLYWLLRALPPSPRVQDFPALRLLAGLAPPRETVARASPWLLALRIVAFGLLTIGLAGPLLHADQGPQATIGQADTVIVIDNGWASAADWTERRQAAEAAIATLERTGHDGWLLGSADPVPAARAASPPLPPATLRGGLAAMHPQAWPPDRAALARRLAALPASASVLYLADGVATGDDPALNTALRRFAHLVTLRDPAADPLLIGPPRTSADRLEISLLRLPGHARARRIEARDEDGGTLATATSDAGNTAVFALPAELRNRIARLVIPGLGAGGVRLLDESTRRRPVGLLGTETEDTPLLGRLYYLRRALAEGSELREGDLSSLLSRELSVIIAPDGTVASLSDSDRKRLAAWVEAGGMLIRFAGPLLASHAGDPADSGPEAAPAFSPADSLLPVPLLGGARELGGAMSWETAQSLAPWPATSPFAGLPAPADVRIRKQVLAAPSGALDAASWARLADGTPLVTHLALGRGQLVLFAVTSNADWSDLPLSGVFPLMLHRLIERATGFATQGDAGGRALLAPALSLDGSGSLATPPPGAQALQADRFGLTPATSLHPPGLYGPASARRALNLADTRAALAPQTLPGPGESLAATRATARLGPWLAAIGLVLLAIDQLAVLVLRGWRPWRRGAAIALVLLAAIAPAHAQTAPTQDSPELPQGALHTTLAYIRTGDPARDETLREGLAGLAAYTSARTSAAIAPPVAVTPGIDDLAYYPLIYWAVDDTPPAPKAIAALNAYLAHGGMLLIDSHAGDAALSPEALHRATDGLDIPALAKLDDHQVLAHTFYLLHDFPGRWADAPVWIAAAAVSSEDGIVSPVVIGAGGWAQAWAVDAQGQTPFAAIPGGEDQRRTAYRFGVNLLIYALTGTYKADQAKVPALLERLGQ</sequence>
<dbReference type="EMBL" id="JACHXV010000014">
    <property type="protein sequence ID" value="MBB3174966.1"/>
    <property type="molecule type" value="Genomic_DNA"/>
</dbReference>
<proteinExistence type="predicted"/>